<keyword evidence="1" id="KW-0472">Membrane</keyword>
<organism evidence="2 3">
    <name type="scientific">Halobacteriovorax marinus</name>
    <dbReference type="NCBI Taxonomy" id="97084"/>
    <lineage>
        <taxon>Bacteria</taxon>
        <taxon>Pseudomonadati</taxon>
        <taxon>Bdellovibrionota</taxon>
        <taxon>Bacteriovoracia</taxon>
        <taxon>Bacteriovoracales</taxon>
        <taxon>Halobacteriovoraceae</taxon>
        <taxon>Halobacteriovorax</taxon>
    </lineage>
</organism>
<keyword evidence="1" id="KW-1133">Transmembrane helix</keyword>
<dbReference type="Proteomes" id="UP000196531">
    <property type="component" value="Unassembled WGS sequence"/>
</dbReference>
<accession>A0A1Y5F3D3</accession>
<dbReference type="AlphaFoldDB" id="A0A1Y5F3D3"/>
<name>A0A1Y5F3D3_9BACT</name>
<protein>
    <submittedName>
        <fullName evidence="2">Uncharacterized protein</fullName>
    </submittedName>
</protein>
<comment type="caution">
    <text evidence="2">The sequence shown here is derived from an EMBL/GenBank/DDBJ whole genome shotgun (WGS) entry which is preliminary data.</text>
</comment>
<proteinExistence type="predicted"/>
<evidence type="ECO:0000256" key="1">
    <source>
        <dbReference type="SAM" id="Phobius"/>
    </source>
</evidence>
<dbReference type="EMBL" id="MAAO01000011">
    <property type="protein sequence ID" value="OUR94185.1"/>
    <property type="molecule type" value="Genomic_DNA"/>
</dbReference>
<gene>
    <name evidence="2" type="ORF">A9Q84_17945</name>
</gene>
<evidence type="ECO:0000313" key="3">
    <source>
        <dbReference type="Proteomes" id="UP000196531"/>
    </source>
</evidence>
<sequence length="113" mass="13202">MNTKKNRLVLSIVMTLFIALILRPGKHEHLFGDLEVSLEGWIFTTILFFLKMYFWLAEKMINQYGKNINFICPSCEAVQTKLDKSKTHHCSPCDKELVKLNGFYDGRERSDNE</sequence>
<keyword evidence="1" id="KW-0812">Transmembrane</keyword>
<feature type="transmembrane region" description="Helical" evidence="1">
    <location>
        <begin position="40"/>
        <end position="57"/>
    </location>
</feature>
<evidence type="ECO:0000313" key="2">
    <source>
        <dbReference type="EMBL" id="OUR94185.1"/>
    </source>
</evidence>
<reference evidence="3" key="1">
    <citation type="journal article" date="2017" name="Proc. Natl. Acad. Sci. U.S.A.">
        <title>Simulation of Deepwater Horizon oil plume reveals substrate specialization within a complex community of hydrocarbon-degraders.</title>
        <authorList>
            <person name="Hu P."/>
            <person name="Dubinsky E.A."/>
            <person name="Probst A.J."/>
            <person name="Wang J."/>
            <person name="Sieber C.M.K."/>
            <person name="Tom L.M."/>
            <person name="Gardinali P."/>
            <person name="Banfield J.F."/>
            <person name="Atlas R.M."/>
            <person name="Andersen G.L."/>
        </authorList>
    </citation>
    <scope>NUCLEOTIDE SEQUENCE [LARGE SCALE GENOMIC DNA]</scope>
</reference>